<gene>
    <name evidence="2" type="ORF">PDE_05352</name>
</gene>
<proteinExistence type="predicted"/>
<keyword evidence="1" id="KW-0812">Transmembrane</keyword>
<dbReference type="EMBL" id="KB644412">
    <property type="protein sequence ID" value="EPS30401.1"/>
    <property type="molecule type" value="Genomic_DNA"/>
</dbReference>
<keyword evidence="1" id="KW-0472">Membrane</keyword>
<reference evidence="2 3" key="1">
    <citation type="journal article" date="2013" name="PLoS ONE">
        <title>Genomic and secretomic analyses reveal unique features of the lignocellulolytic enzyme system of Penicillium decumbens.</title>
        <authorList>
            <person name="Liu G."/>
            <person name="Zhang L."/>
            <person name="Wei X."/>
            <person name="Zou G."/>
            <person name="Qin Y."/>
            <person name="Ma L."/>
            <person name="Li J."/>
            <person name="Zheng H."/>
            <person name="Wang S."/>
            <person name="Wang C."/>
            <person name="Xun L."/>
            <person name="Zhao G.-P."/>
            <person name="Zhou Z."/>
            <person name="Qu Y."/>
        </authorList>
    </citation>
    <scope>NUCLEOTIDE SEQUENCE [LARGE SCALE GENOMIC DNA]</scope>
    <source>
        <strain evidence="3">114-2 / CGMCC 5302</strain>
    </source>
</reference>
<protein>
    <submittedName>
        <fullName evidence="2">Uncharacterized protein</fullName>
    </submittedName>
</protein>
<evidence type="ECO:0000313" key="2">
    <source>
        <dbReference type="EMBL" id="EPS30401.1"/>
    </source>
</evidence>
<dbReference type="Proteomes" id="UP000019376">
    <property type="component" value="Unassembled WGS sequence"/>
</dbReference>
<organism evidence="2 3">
    <name type="scientific">Penicillium oxalicum (strain 114-2 / CGMCC 5302)</name>
    <name type="common">Penicillium decumbens</name>
    <dbReference type="NCBI Taxonomy" id="933388"/>
    <lineage>
        <taxon>Eukaryota</taxon>
        <taxon>Fungi</taxon>
        <taxon>Dikarya</taxon>
        <taxon>Ascomycota</taxon>
        <taxon>Pezizomycotina</taxon>
        <taxon>Eurotiomycetes</taxon>
        <taxon>Eurotiomycetidae</taxon>
        <taxon>Eurotiales</taxon>
        <taxon>Aspergillaceae</taxon>
        <taxon>Penicillium</taxon>
    </lineage>
</organism>
<sequence>MSTGYPSQLRIRVASLLLYSGYNHATALFMAGVKKRRRKIKKKVARWWGGHSRSVPSEWIASSLRDQLWPAERLSHYPIREEKRR</sequence>
<feature type="transmembrane region" description="Helical" evidence="1">
    <location>
        <begin position="12"/>
        <end position="33"/>
    </location>
</feature>
<evidence type="ECO:0000313" key="3">
    <source>
        <dbReference type="Proteomes" id="UP000019376"/>
    </source>
</evidence>
<keyword evidence="1" id="KW-1133">Transmembrane helix</keyword>
<dbReference type="HOGENOM" id="CLU_2513364_0_0_1"/>
<evidence type="ECO:0000256" key="1">
    <source>
        <dbReference type="SAM" id="Phobius"/>
    </source>
</evidence>
<keyword evidence="3" id="KW-1185">Reference proteome</keyword>
<dbReference type="AlphaFoldDB" id="S7ZP32"/>
<name>S7ZP32_PENO1</name>
<accession>S7ZP32</accession>